<dbReference type="PROSITE" id="PS00171">
    <property type="entry name" value="TIM_1"/>
    <property type="match status" value="1"/>
</dbReference>
<dbReference type="GO" id="GO:0019563">
    <property type="term" value="P:glycerol catabolic process"/>
    <property type="evidence" value="ECO:0007669"/>
    <property type="project" value="TreeGrafter"/>
</dbReference>
<dbReference type="InterPro" id="IPR022896">
    <property type="entry name" value="TrioseP_Isoase_bac/euk"/>
</dbReference>
<comment type="catalytic activity">
    <reaction evidence="9 10">
        <text>D-glyceraldehyde 3-phosphate = dihydroxyacetone phosphate</text>
        <dbReference type="Rhea" id="RHEA:18585"/>
        <dbReference type="ChEBI" id="CHEBI:57642"/>
        <dbReference type="ChEBI" id="CHEBI:59776"/>
        <dbReference type="EC" id="5.3.1.1"/>
    </reaction>
</comment>
<dbReference type="PANTHER" id="PTHR21139">
    <property type="entry name" value="TRIOSEPHOSPHATE ISOMERASE"/>
    <property type="match status" value="1"/>
</dbReference>
<comment type="subunit">
    <text evidence="9 10">Homodimer.</text>
</comment>
<comment type="similarity">
    <text evidence="2 9 10">Belongs to the triosephosphate isomerase family.</text>
</comment>
<dbReference type="InterPro" id="IPR013785">
    <property type="entry name" value="Aldolase_TIM"/>
</dbReference>
<dbReference type="Proteomes" id="UP001209318">
    <property type="component" value="Unassembled WGS sequence"/>
</dbReference>
<evidence type="ECO:0000256" key="2">
    <source>
        <dbReference type="ARBA" id="ARBA00007422"/>
    </source>
</evidence>
<dbReference type="GO" id="GO:0006094">
    <property type="term" value="P:gluconeogenesis"/>
    <property type="evidence" value="ECO:0007669"/>
    <property type="project" value="UniProtKB-UniRule"/>
</dbReference>
<comment type="caution">
    <text evidence="11">The sequence shown here is derived from an EMBL/GenBank/DDBJ whole genome shotgun (WGS) entry which is preliminary data.</text>
</comment>
<keyword evidence="8 9" id="KW-0413">Isomerase</keyword>
<dbReference type="GO" id="GO:0005829">
    <property type="term" value="C:cytosol"/>
    <property type="evidence" value="ECO:0007669"/>
    <property type="project" value="TreeGrafter"/>
</dbReference>
<dbReference type="FunFam" id="3.20.20.70:FF:000016">
    <property type="entry name" value="Triosephosphate isomerase"/>
    <property type="match status" value="1"/>
</dbReference>
<dbReference type="InterPro" id="IPR035990">
    <property type="entry name" value="TIM_sf"/>
</dbReference>
<evidence type="ECO:0000256" key="5">
    <source>
        <dbReference type="ARBA" id="ARBA00022432"/>
    </source>
</evidence>
<feature type="binding site" evidence="9">
    <location>
        <position position="173"/>
    </location>
    <ligand>
        <name>substrate</name>
    </ligand>
</feature>
<proteinExistence type="inferred from homology"/>
<sequence>MRKPIIAGNWKMNKTLQEAVSFVEEVKSQIPSNNEVESVVCSPALFLDRLVQQVKGTELGVGAQTMHFEESGAFTGEISPKALADLGVQYVIIGHSERREMFNETDETVNKKVHAAFAHALTPIVCVGETLAQREANETKQVVETQVKKGLEGLTEAQAAKVVIAYEPIWAIGTGKSSSAADANEVCGYIREVVAGMFSNETAEQVRIQYGGSVKPSNIKEYMGQTHIDGALVGGASLEPQSFVQLLEEGK</sequence>
<dbReference type="Gene3D" id="3.20.20.70">
    <property type="entry name" value="Aldolase class I"/>
    <property type="match status" value="1"/>
</dbReference>
<dbReference type="InterPro" id="IPR020861">
    <property type="entry name" value="Triosephosphate_isomerase_AS"/>
</dbReference>
<dbReference type="GO" id="GO:0004807">
    <property type="term" value="F:triose-phosphate isomerase activity"/>
    <property type="evidence" value="ECO:0007669"/>
    <property type="project" value="UniProtKB-UniRule"/>
</dbReference>
<feature type="binding site" evidence="9">
    <location>
        <position position="213"/>
    </location>
    <ligand>
        <name>substrate</name>
    </ligand>
</feature>
<feature type="modified residue" description="Phosphoserine" evidence="9">
    <location>
        <position position="213"/>
    </location>
</feature>
<comment type="pathway">
    <text evidence="9 10">Carbohydrate biosynthesis; gluconeogenesis.</text>
</comment>
<dbReference type="PANTHER" id="PTHR21139:SF42">
    <property type="entry name" value="TRIOSEPHOSPHATE ISOMERASE"/>
    <property type="match status" value="1"/>
</dbReference>
<evidence type="ECO:0000256" key="4">
    <source>
        <dbReference type="ARBA" id="ARBA00019397"/>
    </source>
</evidence>
<evidence type="ECO:0000256" key="10">
    <source>
        <dbReference type="RuleBase" id="RU363013"/>
    </source>
</evidence>
<dbReference type="EMBL" id="JAOUSF010000002">
    <property type="protein sequence ID" value="MCU9612913.1"/>
    <property type="molecule type" value="Genomic_DNA"/>
</dbReference>
<gene>
    <name evidence="9 11" type="primary">tpiA</name>
    <name evidence="11" type="ORF">OEV98_05035</name>
</gene>
<keyword evidence="6 9" id="KW-0963">Cytoplasm</keyword>
<evidence type="ECO:0000256" key="7">
    <source>
        <dbReference type="ARBA" id="ARBA00023152"/>
    </source>
</evidence>
<accession>A0AAE3LSM9</accession>
<evidence type="ECO:0000313" key="12">
    <source>
        <dbReference type="Proteomes" id="UP001209318"/>
    </source>
</evidence>
<feature type="active site" description="Electrophile" evidence="9">
    <location>
        <position position="95"/>
    </location>
</feature>
<evidence type="ECO:0000256" key="9">
    <source>
        <dbReference type="HAMAP-Rule" id="MF_00147"/>
    </source>
</evidence>
<evidence type="ECO:0000256" key="3">
    <source>
        <dbReference type="ARBA" id="ARBA00011940"/>
    </source>
</evidence>
<comment type="pathway">
    <text evidence="1 9 10">Carbohydrate degradation; glycolysis; D-glyceraldehyde 3-phosphate from glycerone phosphate: step 1/1.</text>
</comment>
<protein>
    <recommendedName>
        <fullName evidence="4 9">Triosephosphate isomerase</fullName>
        <shortName evidence="9">TIM</shortName>
        <shortName evidence="9">TPI</shortName>
        <ecNumber evidence="3 9">5.3.1.1</ecNumber>
    </recommendedName>
    <alternativeName>
        <fullName evidence="9">Triose-phosphate isomerase</fullName>
    </alternativeName>
</protein>
<evidence type="ECO:0000256" key="8">
    <source>
        <dbReference type="ARBA" id="ARBA00023235"/>
    </source>
</evidence>
<keyword evidence="7 9" id="KW-0324">Glycolysis</keyword>
<comment type="function">
    <text evidence="9">Involved in the gluconeogenesis. Catalyzes stereospecifically the conversion of dihydroxyacetone phosphate (DHAP) to D-glyceraldehyde-3-phosphate (G3P).</text>
</comment>
<dbReference type="EC" id="5.3.1.1" evidence="3 9"/>
<name>A0AAE3LSM9_9BACI</name>
<dbReference type="CDD" id="cd00311">
    <property type="entry name" value="TIM"/>
    <property type="match status" value="1"/>
</dbReference>
<feature type="binding site" evidence="9">
    <location>
        <begin position="9"/>
        <end position="11"/>
    </location>
    <ligand>
        <name>substrate</name>
    </ligand>
</feature>
<dbReference type="NCBIfam" id="TIGR00419">
    <property type="entry name" value="tim"/>
    <property type="match status" value="1"/>
</dbReference>
<keyword evidence="5 9" id="KW-0312">Gluconeogenesis</keyword>
<dbReference type="AlphaFoldDB" id="A0AAE3LSM9"/>
<dbReference type="SUPFAM" id="SSF51351">
    <property type="entry name" value="Triosephosphate isomerase (TIM)"/>
    <property type="match status" value="1"/>
</dbReference>
<dbReference type="GO" id="GO:0046166">
    <property type="term" value="P:glyceraldehyde-3-phosphate biosynthetic process"/>
    <property type="evidence" value="ECO:0007669"/>
    <property type="project" value="TreeGrafter"/>
</dbReference>
<dbReference type="Pfam" id="PF00121">
    <property type="entry name" value="TIM"/>
    <property type="match status" value="1"/>
</dbReference>
<dbReference type="GO" id="GO:0006096">
    <property type="term" value="P:glycolytic process"/>
    <property type="evidence" value="ECO:0007669"/>
    <property type="project" value="UniProtKB-UniRule"/>
</dbReference>
<dbReference type="InterPro" id="IPR000652">
    <property type="entry name" value="Triosephosphate_isomerase"/>
</dbReference>
<evidence type="ECO:0000313" key="11">
    <source>
        <dbReference type="EMBL" id="MCU9612913.1"/>
    </source>
</evidence>
<organism evidence="11 12">
    <name type="scientific">Perspicuibacillus lycopersici</name>
    <dbReference type="NCBI Taxonomy" id="1325689"/>
    <lineage>
        <taxon>Bacteria</taxon>
        <taxon>Bacillati</taxon>
        <taxon>Bacillota</taxon>
        <taxon>Bacilli</taxon>
        <taxon>Bacillales</taxon>
        <taxon>Bacillaceae</taxon>
        <taxon>Perspicuibacillus</taxon>
    </lineage>
</organism>
<evidence type="ECO:0000256" key="1">
    <source>
        <dbReference type="ARBA" id="ARBA00004680"/>
    </source>
</evidence>
<dbReference type="HAMAP" id="MF_00147_B">
    <property type="entry name" value="TIM_B"/>
    <property type="match status" value="1"/>
</dbReference>
<reference evidence="11" key="1">
    <citation type="submission" date="2022-10" db="EMBL/GenBank/DDBJ databases">
        <title>Description of Fervidibacillus gen. nov. in the family Fervidibacillaceae fam. nov. with two species, Fervidibacillus albus sp. nov., and Fervidibacillus halotolerans sp. nov., isolated from tidal flat sediments.</title>
        <authorList>
            <person name="Kwon K.K."/>
            <person name="Yang S.-H."/>
        </authorList>
    </citation>
    <scope>NUCLEOTIDE SEQUENCE</scope>
    <source>
        <strain evidence="11">JCM 19140</strain>
    </source>
</reference>
<evidence type="ECO:0000256" key="6">
    <source>
        <dbReference type="ARBA" id="ARBA00022490"/>
    </source>
</evidence>
<feature type="binding site" evidence="9">
    <location>
        <begin position="234"/>
        <end position="235"/>
    </location>
    <ligand>
        <name>substrate</name>
    </ligand>
</feature>
<feature type="active site" description="Proton acceptor" evidence="9">
    <location>
        <position position="167"/>
    </location>
</feature>
<comment type="subcellular location">
    <subcellularLocation>
        <location evidence="9 10">Cytoplasm</location>
    </subcellularLocation>
</comment>
<keyword evidence="12" id="KW-1185">Reference proteome</keyword>
<dbReference type="PROSITE" id="PS51440">
    <property type="entry name" value="TIM_2"/>
    <property type="match status" value="1"/>
</dbReference>
<dbReference type="RefSeq" id="WP_263072123.1">
    <property type="nucleotide sequence ID" value="NZ_JAOUSF010000002.1"/>
</dbReference>
<keyword evidence="9" id="KW-0597">Phosphoprotein</keyword>